<evidence type="ECO:0000313" key="4">
    <source>
        <dbReference type="Proteomes" id="UP001597040"/>
    </source>
</evidence>
<comment type="caution">
    <text evidence="3">The sequence shown here is derived from an EMBL/GenBank/DDBJ whole genome shotgun (WGS) entry which is preliminary data.</text>
</comment>
<protein>
    <submittedName>
        <fullName evidence="3">UDP-N-acetylglucosamine 2-epimerase</fullName>
    </submittedName>
</protein>
<gene>
    <name evidence="3" type="ORF">ACFQ3N_01900</name>
</gene>
<dbReference type="Proteomes" id="UP001597040">
    <property type="component" value="Unassembled WGS sequence"/>
</dbReference>
<organism evidence="3 4">
    <name type="scientific">Virgibacillus byunsanensis</name>
    <dbReference type="NCBI Taxonomy" id="570945"/>
    <lineage>
        <taxon>Bacteria</taxon>
        <taxon>Bacillati</taxon>
        <taxon>Bacillota</taxon>
        <taxon>Bacilli</taxon>
        <taxon>Bacillales</taxon>
        <taxon>Bacillaceae</taxon>
        <taxon>Virgibacillus</taxon>
    </lineage>
</organism>
<dbReference type="InterPro" id="IPR003331">
    <property type="entry name" value="UDP_GlcNAc_Epimerase_2_dom"/>
</dbReference>
<evidence type="ECO:0000313" key="3">
    <source>
        <dbReference type="EMBL" id="MFD1037181.1"/>
    </source>
</evidence>
<sequence>MIDSFVKENDYAVAFTSIGINRYLSALRYCVIGNSSSGFVEAPSFCIPTINIGDRQKRLLQAESVINCEPIKEDMGQAIALALTEEFMSKAGKTVNPYMVMETHQGK</sequence>
<dbReference type="Pfam" id="PF02350">
    <property type="entry name" value="Epimerase_2"/>
    <property type="match status" value="1"/>
</dbReference>
<proteinExistence type="inferred from homology"/>
<accession>A0ABW3LIR0</accession>
<evidence type="ECO:0000259" key="2">
    <source>
        <dbReference type="Pfam" id="PF02350"/>
    </source>
</evidence>
<reference evidence="4" key="1">
    <citation type="journal article" date="2019" name="Int. J. Syst. Evol. Microbiol.">
        <title>The Global Catalogue of Microorganisms (GCM) 10K type strain sequencing project: providing services to taxonomists for standard genome sequencing and annotation.</title>
        <authorList>
            <consortium name="The Broad Institute Genomics Platform"/>
            <consortium name="The Broad Institute Genome Sequencing Center for Infectious Disease"/>
            <person name="Wu L."/>
            <person name="Ma J."/>
        </authorList>
    </citation>
    <scope>NUCLEOTIDE SEQUENCE [LARGE SCALE GENOMIC DNA]</scope>
    <source>
        <strain evidence="4">CCUG 56754</strain>
    </source>
</reference>
<comment type="similarity">
    <text evidence="1">Belongs to the UDP-N-acetylglucosamine 2-epimerase family.</text>
</comment>
<name>A0ABW3LIR0_9BACI</name>
<dbReference type="SUPFAM" id="SSF53756">
    <property type="entry name" value="UDP-Glycosyltransferase/glycogen phosphorylase"/>
    <property type="match status" value="1"/>
</dbReference>
<dbReference type="Gene3D" id="3.40.50.2000">
    <property type="entry name" value="Glycogen Phosphorylase B"/>
    <property type="match status" value="1"/>
</dbReference>
<evidence type="ECO:0000256" key="1">
    <source>
        <dbReference type="RuleBase" id="RU003513"/>
    </source>
</evidence>
<keyword evidence="1" id="KW-0413">Isomerase</keyword>
<dbReference type="EMBL" id="JBHTKJ010000007">
    <property type="protein sequence ID" value="MFD1037181.1"/>
    <property type="molecule type" value="Genomic_DNA"/>
</dbReference>
<dbReference type="RefSeq" id="WP_390359027.1">
    <property type="nucleotide sequence ID" value="NZ_JBHTKJ010000007.1"/>
</dbReference>
<keyword evidence="4" id="KW-1185">Reference proteome</keyword>
<feature type="domain" description="UDP-N-acetylglucosamine 2-epimerase" evidence="2">
    <location>
        <begin position="6"/>
        <end position="100"/>
    </location>
</feature>